<evidence type="ECO:0000313" key="7">
    <source>
        <dbReference type="EMBL" id="GEO09879.1"/>
    </source>
</evidence>
<feature type="transmembrane region" description="Helical" evidence="6">
    <location>
        <begin position="150"/>
        <end position="168"/>
    </location>
</feature>
<feature type="transmembrane region" description="Helical" evidence="6">
    <location>
        <begin position="174"/>
        <end position="198"/>
    </location>
</feature>
<keyword evidence="3 6" id="KW-0812">Transmembrane</keyword>
<feature type="transmembrane region" description="Helical" evidence="6">
    <location>
        <begin position="120"/>
        <end position="143"/>
    </location>
</feature>
<name>A0A512BD42_9BACT</name>
<dbReference type="AlphaFoldDB" id="A0A512BD42"/>
<comment type="subcellular location">
    <subcellularLocation>
        <location evidence="1">Cell membrane</location>
        <topology evidence="1">Multi-pass membrane protein</topology>
    </subcellularLocation>
</comment>
<dbReference type="GO" id="GO:0005886">
    <property type="term" value="C:plasma membrane"/>
    <property type="evidence" value="ECO:0007669"/>
    <property type="project" value="UniProtKB-SubCell"/>
</dbReference>
<dbReference type="PANTHER" id="PTHR30250">
    <property type="entry name" value="PST FAMILY PREDICTED COLANIC ACID TRANSPORTER"/>
    <property type="match status" value="1"/>
</dbReference>
<gene>
    <name evidence="7" type="ORF">SAE01_23750</name>
</gene>
<feature type="transmembrane region" description="Helical" evidence="6">
    <location>
        <begin position="76"/>
        <end position="100"/>
    </location>
</feature>
<feature type="transmembrane region" description="Helical" evidence="6">
    <location>
        <begin position="368"/>
        <end position="385"/>
    </location>
</feature>
<organism evidence="7 8">
    <name type="scientific">Segetibacter aerophilus</name>
    <dbReference type="NCBI Taxonomy" id="670293"/>
    <lineage>
        <taxon>Bacteria</taxon>
        <taxon>Pseudomonadati</taxon>
        <taxon>Bacteroidota</taxon>
        <taxon>Chitinophagia</taxon>
        <taxon>Chitinophagales</taxon>
        <taxon>Chitinophagaceae</taxon>
        <taxon>Segetibacter</taxon>
    </lineage>
</organism>
<evidence type="ECO:0000256" key="1">
    <source>
        <dbReference type="ARBA" id="ARBA00004651"/>
    </source>
</evidence>
<evidence type="ECO:0000256" key="3">
    <source>
        <dbReference type="ARBA" id="ARBA00022692"/>
    </source>
</evidence>
<feature type="transmembrane region" description="Helical" evidence="6">
    <location>
        <begin position="259"/>
        <end position="282"/>
    </location>
</feature>
<keyword evidence="2" id="KW-1003">Cell membrane</keyword>
<dbReference type="PANTHER" id="PTHR30250:SF11">
    <property type="entry name" value="O-ANTIGEN TRANSPORTER-RELATED"/>
    <property type="match status" value="1"/>
</dbReference>
<feature type="transmembrane region" description="Helical" evidence="6">
    <location>
        <begin position="391"/>
        <end position="411"/>
    </location>
</feature>
<keyword evidence="5 6" id="KW-0472">Membrane</keyword>
<protein>
    <submittedName>
        <fullName evidence="7">O-antigen export protein</fullName>
    </submittedName>
</protein>
<evidence type="ECO:0000313" key="8">
    <source>
        <dbReference type="Proteomes" id="UP000321513"/>
    </source>
</evidence>
<proteinExistence type="predicted"/>
<dbReference type="Pfam" id="PF01943">
    <property type="entry name" value="Polysacc_synt"/>
    <property type="match status" value="1"/>
</dbReference>
<dbReference type="InterPro" id="IPR050833">
    <property type="entry name" value="Poly_Biosynth_Transport"/>
</dbReference>
<feature type="transmembrane region" description="Helical" evidence="6">
    <location>
        <begin position="219"/>
        <end position="239"/>
    </location>
</feature>
<feature type="transmembrane region" description="Helical" evidence="6">
    <location>
        <begin position="7"/>
        <end position="26"/>
    </location>
</feature>
<evidence type="ECO:0000256" key="5">
    <source>
        <dbReference type="ARBA" id="ARBA00023136"/>
    </source>
</evidence>
<dbReference type="Proteomes" id="UP000321513">
    <property type="component" value="Unassembled WGS sequence"/>
</dbReference>
<accession>A0A512BD42</accession>
<keyword evidence="8" id="KW-1185">Reference proteome</keyword>
<feature type="transmembrane region" description="Helical" evidence="6">
    <location>
        <begin position="335"/>
        <end position="356"/>
    </location>
</feature>
<sequence>MLISFAVKGGSILIGLILIPLTINYINAEQYGIWLTISSIISWMSFFDIGMGNGLRNKLTQCLALEDYEEANKFVSTAYVTFSIIGFVVFIVFYTLSAFFDWSSILNIHSQAPDIVRNCIVVVLGGFCIQFTIQTINTVLLAIHQNAKSSVITFIGQVIILITIYILTHCVPGSLIILVTVLTVIPIIVMMFASLFLYRHRLRSFRPRWKNIHVNYVRSLLNLGGVFFVIQIGALILFQTDNIIITRILGPKAVTTFNVSYKLFSAFTMVFSIIVTPYWSAFTDAYAKQDFSWMSKSIKSLRQIWLVLSLATLVLLTFSKVIYGTWLGNTVAIPISLSFAMAAYVIVFVWQTLHVYMLNGIGKVRLQLILVVASAIINIPLAVFLGKKFGLAGIISANTIVFIVMGVVFSIQVQKILTQKAEGIWNR</sequence>
<feature type="transmembrane region" description="Helical" evidence="6">
    <location>
        <begin position="303"/>
        <end position="323"/>
    </location>
</feature>
<reference evidence="7 8" key="1">
    <citation type="submission" date="2019-07" db="EMBL/GenBank/DDBJ databases">
        <title>Whole genome shotgun sequence of Segetibacter aerophilus NBRC 106135.</title>
        <authorList>
            <person name="Hosoyama A."/>
            <person name="Uohara A."/>
            <person name="Ohji S."/>
            <person name="Ichikawa N."/>
        </authorList>
    </citation>
    <scope>NUCLEOTIDE SEQUENCE [LARGE SCALE GENOMIC DNA]</scope>
    <source>
        <strain evidence="7 8">NBRC 106135</strain>
    </source>
</reference>
<evidence type="ECO:0000256" key="2">
    <source>
        <dbReference type="ARBA" id="ARBA00022475"/>
    </source>
</evidence>
<evidence type="ECO:0000256" key="6">
    <source>
        <dbReference type="SAM" id="Phobius"/>
    </source>
</evidence>
<dbReference type="InterPro" id="IPR002797">
    <property type="entry name" value="Polysacc_synth"/>
</dbReference>
<keyword evidence="4 6" id="KW-1133">Transmembrane helix</keyword>
<comment type="caution">
    <text evidence="7">The sequence shown here is derived from an EMBL/GenBank/DDBJ whole genome shotgun (WGS) entry which is preliminary data.</text>
</comment>
<dbReference type="EMBL" id="BJYT01000008">
    <property type="protein sequence ID" value="GEO09879.1"/>
    <property type="molecule type" value="Genomic_DNA"/>
</dbReference>
<feature type="transmembrane region" description="Helical" evidence="6">
    <location>
        <begin position="32"/>
        <end position="55"/>
    </location>
</feature>
<evidence type="ECO:0000256" key="4">
    <source>
        <dbReference type="ARBA" id="ARBA00022989"/>
    </source>
</evidence>